<dbReference type="AlphaFoldDB" id="A0A914CZQ8"/>
<reference evidence="2" key="1">
    <citation type="submission" date="2022-11" db="UniProtKB">
        <authorList>
            <consortium name="WormBaseParasite"/>
        </authorList>
    </citation>
    <scope>IDENTIFICATION</scope>
</reference>
<organism evidence="1 2">
    <name type="scientific">Acrobeloides nanus</name>
    <dbReference type="NCBI Taxonomy" id="290746"/>
    <lineage>
        <taxon>Eukaryota</taxon>
        <taxon>Metazoa</taxon>
        <taxon>Ecdysozoa</taxon>
        <taxon>Nematoda</taxon>
        <taxon>Chromadorea</taxon>
        <taxon>Rhabditida</taxon>
        <taxon>Tylenchina</taxon>
        <taxon>Cephalobomorpha</taxon>
        <taxon>Cephaloboidea</taxon>
        <taxon>Cephalobidae</taxon>
        <taxon>Acrobeloides</taxon>
    </lineage>
</organism>
<evidence type="ECO:0000313" key="2">
    <source>
        <dbReference type="WBParaSite" id="ACRNAN_scaffold1641.g9655.t1"/>
    </source>
</evidence>
<evidence type="ECO:0000313" key="1">
    <source>
        <dbReference type="Proteomes" id="UP000887540"/>
    </source>
</evidence>
<sequence length="93" mass="10805">METKPFETLLPPNRFHKCDFRFDINVANRAAHNLNGSYELRMQLETVGEKDLAGDNNSVIERRTFSLDATTLQFLSQELDKMIATIPKCQRFR</sequence>
<accession>A0A914CZQ8</accession>
<keyword evidence="1" id="KW-1185">Reference proteome</keyword>
<name>A0A914CZQ8_9BILA</name>
<protein>
    <submittedName>
        <fullName evidence="2">Polynucleotide 5'-phosphatase</fullName>
    </submittedName>
</protein>
<dbReference type="Proteomes" id="UP000887540">
    <property type="component" value="Unplaced"/>
</dbReference>
<dbReference type="WBParaSite" id="ACRNAN_scaffold1641.g9655.t1">
    <property type="protein sequence ID" value="ACRNAN_scaffold1641.g9655.t1"/>
    <property type="gene ID" value="ACRNAN_scaffold1641.g9655"/>
</dbReference>
<proteinExistence type="predicted"/>